<feature type="domain" description="Neurotransmitter-gated ion-channel ligand-binding" evidence="7">
    <location>
        <begin position="95"/>
        <end position="309"/>
    </location>
</feature>
<dbReference type="InterPro" id="IPR006202">
    <property type="entry name" value="Neur_chan_lig-bd"/>
</dbReference>
<dbReference type="Pfam" id="PF02931">
    <property type="entry name" value="Neur_chan_LBD"/>
    <property type="match status" value="1"/>
</dbReference>
<evidence type="ECO:0000256" key="3">
    <source>
        <dbReference type="ARBA" id="ARBA00022989"/>
    </source>
</evidence>
<keyword evidence="10" id="KW-1185">Reference proteome</keyword>
<accession>A0A5J4YN46</accession>
<comment type="subcellular location">
    <subcellularLocation>
        <location evidence="1">Membrane</location>
        <topology evidence="1">Multi-pass membrane protein</topology>
    </subcellularLocation>
</comment>
<dbReference type="GO" id="GO:0005230">
    <property type="term" value="F:extracellular ligand-gated monoatomic ion channel activity"/>
    <property type="evidence" value="ECO:0007669"/>
    <property type="project" value="InterPro"/>
</dbReference>
<dbReference type="EMBL" id="VRMN01000009">
    <property type="protein sequence ID" value="KAA8492390.1"/>
    <property type="molecule type" value="Genomic_DNA"/>
</dbReference>
<organism evidence="9 10">
    <name type="scientific">Porphyridium purpureum</name>
    <name type="common">Red alga</name>
    <name type="synonym">Porphyridium cruentum</name>
    <dbReference type="NCBI Taxonomy" id="35688"/>
    <lineage>
        <taxon>Eukaryota</taxon>
        <taxon>Rhodophyta</taxon>
        <taxon>Bangiophyceae</taxon>
        <taxon>Porphyridiales</taxon>
        <taxon>Porphyridiaceae</taxon>
        <taxon>Porphyridium</taxon>
    </lineage>
</organism>
<dbReference type="Proteomes" id="UP000324585">
    <property type="component" value="Unassembled WGS sequence"/>
</dbReference>
<feature type="transmembrane region" description="Helical" evidence="6">
    <location>
        <begin position="313"/>
        <end position="333"/>
    </location>
</feature>
<evidence type="ECO:0000256" key="4">
    <source>
        <dbReference type="ARBA" id="ARBA00023136"/>
    </source>
</evidence>
<feature type="domain" description="Neurotransmitter-gated ion-channel transmembrane" evidence="8">
    <location>
        <begin position="318"/>
        <end position="541"/>
    </location>
</feature>
<dbReference type="Gene3D" id="2.70.170.10">
    <property type="entry name" value="Neurotransmitter-gated ion-channel ligand-binding domain"/>
    <property type="match status" value="1"/>
</dbReference>
<dbReference type="InterPro" id="IPR038050">
    <property type="entry name" value="Neuro_actylchol_rec"/>
</dbReference>
<dbReference type="InterPro" id="IPR006029">
    <property type="entry name" value="Neurotrans-gated_channel_TM"/>
</dbReference>
<dbReference type="SUPFAM" id="SSF63712">
    <property type="entry name" value="Nicotinic receptor ligand binding domain-like"/>
    <property type="match status" value="1"/>
</dbReference>
<feature type="transmembrane region" description="Helical" evidence="6">
    <location>
        <begin position="530"/>
        <end position="548"/>
    </location>
</feature>
<feature type="transmembrane region" description="Helical" evidence="6">
    <location>
        <begin position="376"/>
        <end position="398"/>
    </location>
</feature>
<protein>
    <submittedName>
        <fullName evidence="9">Gamma-aminobutyric acid receptor subunit gamma-1</fullName>
    </submittedName>
</protein>
<dbReference type="InterPro" id="IPR036734">
    <property type="entry name" value="Neur_chan_lig-bd_sf"/>
</dbReference>
<evidence type="ECO:0000313" key="9">
    <source>
        <dbReference type="EMBL" id="KAA8492390.1"/>
    </source>
</evidence>
<dbReference type="GO" id="GO:0004888">
    <property type="term" value="F:transmembrane signaling receptor activity"/>
    <property type="evidence" value="ECO:0007669"/>
    <property type="project" value="InterPro"/>
</dbReference>
<dbReference type="InterPro" id="IPR006201">
    <property type="entry name" value="Neur_channel"/>
</dbReference>
<keyword evidence="9" id="KW-0675">Receptor</keyword>
<dbReference type="SUPFAM" id="SSF90112">
    <property type="entry name" value="Neurotransmitter-gated ion-channel transmembrane pore"/>
    <property type="match status" value="1"/>
</dbReference>
<sequence length="549" mass="62132">MTWSARAYEQLEPGTPTMMAQVYSRSQTTGLAQTGPAVLNEIEFTMEPPRELFCLVLPQQARHNDCSTTTDMRECLLQNYDQNVPPGRWLFNVTNAMTPNATRQEFVRVSAHLEFRAVYGIDSKREELAANYDLLLGWQDCRLSFRTGRIFRDRVLWFKPSSLWIPDVLLVNARRDSQDLSLSDWVQEDLGPAMVTSDGAVLIRVKNLRSRFACRFNLRRFPFDAQRSCGLHLRLLHSTLRDVQIQSFLNEADKAHEVLQPEGWALTNFTSTFSVDTERFLLSPNSDGKQEELVLEYASMHATFSMARNWYEYVLHVMFPCVVLWTVSYFGFFINPSSAPARATIAVVPILALINLSNGVIKSLPGIKYATLLSEYLMSTTGLSMLHFLAYCVGRFFAERNQAASVSVNPSGSTETVVMQNNDRMLSSVSTVSDEPREGDSASSPVHMPCARERKNLDRYQHTDDTAVTHDPWDTTHEEAHHEDEQSKTILRFGAGFCNCLSSLSRRTSQAALSARSVLKWLCLDETMRVLAPIGFFVLNVYVVIRAVA</sequence>
<evidence type="ECO:0000256" key="5">
    <source>
        <dbReference type="SAM" id="MobiDB-lite"/>
    </source>
</evidence>
<dbReference type="AlphaFoldDB" id="A0A5J4YN46"/>
<proteinExistence type="predicted"/>
<keyword evidence="3 6" id="KW-1133">Transmembrane helix</keyword>
<evidence type="ECO:0000256" key="2">
    <source>
        <dbReference type="ARBA" id="ARBA00022692"/>
    </source>
</evidence>
<feature type="region of interest" description="Disordered" evidence="5">
    <location>
        <begin position="466"/>
        <end position="485"/>
    </location>
</feature>
<evidence type="ECO:0000256" key="6">
    <source>
        <dbReference type="SAM" id="Phobius"/>
    </source>
</evidence>
<dbReference type="GO" id="GO:0016020">
    <property type="term" value="C:membrane"/>
    <property type="evidence" value="ECO:0007669"/>
    <property type="project" value="UniProtKB-SubCell"/>
</dbReference>
<evidence type="ECO:0000259" key="7">
    <source>
        <dbReference type="Pfam" id="PF02931"/>
    </source>
</evidence>
<keyword evidence="2 6" id="KW-0812">Transmembrane</keyword>
<evidence type="ECO:0000259" key="8">
    <source>
        <dbReference type="Pfam" id="PF02932"/>
    </source>
</evidence>
<feature type="transmembrane region" description="Helical" evidence="6">
    <location>
        <begin position="345"/>
        <end position="364"/>
    </location>
</feature>
<dbReference type="Gene3D" id="1.20.58.390">
    <property type="entry name" value="Neurotransmitter-gated ion-channel transmembrane domain"/>
    <property type="match status" value="1"/>
</dbReference>
<keyword evidence="4 6" id="KW-0472">Membrane</keyword>
<evidence type="ECO:0000256" key="1">
    <source>
        <dbReference type="ARBA" id="ARBA00004141"/>
    </source>
</evidence>
<name>A0A5J4YN46_PORPP</name>
<gene>
    <name evidence="9" type="ORF">FVE85_7897</name>
</gene>
<comment type="caution">
    <text evidence="9">The sequence shown here is derived from an EMBL/GenBank/DDBJ whole genome shotgun (WGS) entry which is preliminary data.</text>
</comment>
<feature type="region of interest" description="Disordered" evidence="5">
    <location>
        <begin position="428"/>
        <end position="448"/>
    </location>
</feature>
<reference evidence="10" key="1">
    <citation type="journal article" date="2019" name="Nat. Commun.">
        <title>Expansion of phycobilisome linker gene families in mesophilic red algae.</title>
        <authorList>
            <person name="Lee J."/>
            <person name="Kim D."/>
            <person name="Bhattacharya D."/>
            <person name="Yoon H.S."/>
        </authorList>
    </citation>
    <scope>NUCLEOTIDE SEQUENCE [LARGE SCALE GENOMIC DNA]</scope>
    <source>
        <strain evidence="10">CCMP 1328</strain>
    </source>
</reference>
<dbReference type="InterPro" id="IPR036719">
    <property type="entry name" value="Neuro-gated_channel_TM_sf"/>
</dbReference>
<evidence type="ECO:0000313" key="10">
    <source>
        <dbReference type="Proteomes" id="UP000324585"/>
    </source>
</evidence>
<dbReference type="PANTHER" id="PTHR18945">
    <property type="entry name" value="NEUROTRANSMITTER GATED ION CHANNEL"/>
    <property type="match status" value="1"/>
</dbReference>
<dbReference type="Pfam" id="PF02932">
    <property type="entry name" value="Neur_chan_memb"/>
    <property type="match status" value="1"/>
</dbReference>
<dbReference type="OrthoDB" id="408249at2759"/>